<organism evidence="1 2">
    <name type="scientific">Bacteroides fragilis str. 3998T(B)3</name>
    <dbReference type="NCBI Taxonomy" id="1339316"/>
    <lineage>
        <taxon>Bacteria</taxon>
        <taxon>Pseudomonadati</taxon>
        <taxon>Bacteroidota</taxon>
        <taxon>Bacteroidia</taxon>
        <taxon>Bacteroidales</taxon>
        <taxon>Bacteroidaceae</taxon>
        <taxon>Bacteroides</taxon>
    </lineage>
</organism>
<accession>A0A015V8S9</accession>
<proteinExistence type="predicted"/>
<sequence length="61" mass="7250">MLTSYSSLIKILLFDNQLLIFWMRSVVKFFSYVQDVRSCLFIKLPLRLSIACLSTYFHILL</sequence>
<evidence type="ECO:0000313" key="1">
    <source>
        <dbReference type="EMBL" id="EXY91726.1"/>
    </source>
</evidence>
<dbReference type="AlphaFoldDB" id="A0A015V8S9"/>
<dbReference type="EMBL" id="JGDB01000030">
    <property type="protein sequence ID" value="EXY91726.1"/>
    <property type="molecule type" value="Genomic_DNA"/>
</dbReference>
<protein>
    <submittedName>
        <fullName evidence="1">Uncharacterized protein</fullName>
    </submittedName>
</protein>
<comment type="caution">
    <text evidence="1">The sequence shown here is derived from an EMBL/GenBank/DDBJ whole genome shotgun (WGS) entry which is preliminary data.</text>
</comment>
<name>A0A015V8S9_BACFG</name>
<reference evidence="1 2" key="1">
    <citation type="submission" date="2014-02" db="EMBL/GenBank/DDBJ databases">
        <authorList>
            <person name="Sears C."/>
            <person name="Carroll K."/>
            <person name="Sack B.R."/>
            <person name="Qadri F."/>
            <person name="Myers L.L."/>
            <person name="Chung G.-T."/>
            <person name="Escheverria P."/>
            <person name="Fraser C.M."/>
            <person name="Sadzewicz L."/>
            <person name="Shefchek K.A."/>
            <person name="Tallon L."/>
            <person name="Das S.P."/>
            <person name="Daugherty S."/>
            <person name="Mongodin E.F."/>
        </authorList>
    </citation>
    <scope>NUCLEOTIDE SEQUENCE [LARGE SCALE GENOMIC DNA]</scope>
    <source>
        <strain evidence="2">3998T(B)3</strain>
    </source>
</reference>
<dbReference type="Proteomes" id="UP000020773">
    <property type="component" value="Unassembled WGS sequence"/>
</dbReference>
<evidence type="ECO:0000313" key="2">
    <source>
        <dbReference type="Proteomes" id="UP000020773"/>
    </source>
</evidence>
<gene>
    <name evidence="1" type="ORF">M125_1569</name>
</gene>